<comment type="caution">
    <text evidence="4">The sequence shown here is derived from an EMBL/GenBank/DDBJ whole genome shotgun (WGS) entry which is preliminary data.</text>
</comment>
<proteinExistence type="predicted"/>
<evidence type="ECO:0000313" key="4">
    <source>
        <dbReference type="EMBL" id="KAK2176366.1"/>
    </source>
</evidence>
<evidence type="ECO:0000256" key="1">
    <source>
        <dbReference type="SAM" id="MobiDB-lite"/>
    </source>
</evidence>
<dbReference type="Pfam" id="PF16116">
    <property type="entry name" value="DUF4832"/>
    <property type="match status" value="2"/>
</dbReference>
<gene>
    <name evidence="4" type="ORF">NP493_665g00024</name>
</gene>
<feature type="domain" description="DUF4874" evidence="3">
    <location>
        <begin position="9"/>
        <end position="106"/>
    </location>
</feature>
<feature type="region of interest" description="Disordered" evidence="1">
    <location>
        <begin position="711"/>
        <end position="780"/>
    </location>
</feature>
<dbReference type="Pfam" id="PF16173">
    <property type="entry name" value="DUF4874"/>
    <property type="match status" value="2"/>
</dbReference>
<dbReference type="Proteomes" id="UP001209878">
    <property type="component" value="Unassembled WGS sequence"/>
</dbReference>
<sequence>MVFPQNGEAPYGDATKEWMLRHIEQLSPIFSEYEDVIDVVQAGFIGVWGEWYYTTHFGDPHHRDYDNPDNIDGYTPQQWQDRKEVLFALIDSVPSSISVEVRTPMYKRVIFDKVPVTEQEMKQRTRKARTGQHNDCFLSSRSDMGTYDNKSVEYPYLQADTKYTVVGGETCAVADNHRSECPTATKELRELHFSYLNQDYNKNVYKLWKDDGCFHDIDLHLGYRLVLKKAILPQRLEQGGKFCFHLELENTGFAAPLKQKTLHMMLRNKNSADLFSADLTNYDLRTWLSGETVTIDDAVYLPSDLPTGTYEVMLAIKDKLSPLISDYNILLAINNDIAERKKGLNSLNHDVTENIPDTTTAHHHKYTTTIRNPPPHQVRPPTPNSNPTQLRPPPSKYDHHHPNYDHHYHSKYDHHHPNYDHHHQSKYDHHQSRNPENSKNRGFGMQNSLSHLPKPLKNGEAPYGDATKEWMLRHIEQLSPIFSEYEDVIDVVQAGFIGVWGEWYYTTHFGDPHHRDYDNPDNIDGYTPQQWQDRKEVLFALIDSVPSSLSVEVRTPMFKRVIFDTVPVTEQEMKQRTRKARTGQHNDCFLSSKSDMGTYNNKSVEYPYLQADTKYTVVGGETCAVADNHSLVDFAVSGCGKTWSETTEEGFTFQCLGCWKVDCLTAELARLTDIVKGMQSGGRVIARTTNGERTTGNMTCRKVTGEKVTVEKEGGTRGQEMREADATGGKTNGRKSITRTMTGRKETGKKGTTEKAAGGKVSNQGDAKRRSYSEAVIEGH</sequence>
<feature type="domain" description="DUF4832" evidence="2">
    <location>
        <begin position="581"/>
        <end position="630"/>
    </location>
</feature>
<keyword evidence="5" id="KW-1185">Reference proteome</keyword>
<feature type="domain" description="DUF4874" evidence="3">
    <location>
        <begin position="461"/>
        <end position="557"/>
    </location>
</feature>
<accession>A0AAD9NPY8</accession>
<dbReference type="AlphaFoldDB" id="A0AAD9NPY8"/>
<feature type="compositionally biased region" description="Basic and acidic residues" evidence="1">
    <location>
        <begin position="396"/>
        <end position="439"/>
    </location>
</feature>
<evidence type="ECO:0000259" key="2">
    <source>
        <dbReference type="Pfam" id="PF16116"/>
    </source>
</evidence>
<reference evidence="4" key="1">
    <citation type="journal article" date="2023" name="Mol. Biol. Evol.">
        <title>Third-Generation Sequencing Reveals the Adaptive Role of the Epigenome in Three Deep-Sea Polychaetes.</title>
        <authorList>
            <person name="Perez M."/>
            <person name="Aroh O."/>
            <person name="Sun Y."/>
            <person name="Lan Y."/>
            <person name="Juniper S.K."/>
            <person name="Young C.R."/>
            <person name="Angers B."/>
            <person name="Qian P.Y."/>
        </authorList>
    </citation>
    <scope>NUCLEOTIDE SEQUENCE</scope>
    <source>
        <strain evidence="4">R07B-5</strain>
    </source>
</reference>
<evidence type="ECO:0008006" key="6">
    <source>
        <dbReference type="Google" id="ProtNLM"/>
    </source>
</evidence>
<dbReference type="InterPro" id="IPR032379">
    <property type="entry name" value="DUF4874"/>
</dbReference>
<feature type="region of interest" description="Disordered" evidence="1">
    <location>
        <begin position="366"/>
        <end position="461"/>
    </location>
</feature>
<protein>
    <recommendedName>
        <fullName evidence="6">DUF4832 domain-containing protein</fullName>
    </recommendedName>
</protein>
<feature type="domain" description="DUF4832" evidence="2">
    <location>
        <begin position="129"/>
        <end position="325"/>
    </location>
</feature>
<evidence type="ECO:0000259" key="3">
    <source>
        <dbReference type="Pfam" id="PF16173"/>
    </source>
</evidence>
<feature type="compositionally biased region" description="Pro residues" evidence="1">
    <location>
        <begin position="372"/>
        <end position="395"/>
    </location>
</feature>
<dbReference type="InterPro" id="IPR032267">
    <property type="entry name" value="DUF4832"/>
</dbReference>
<feature type="compositionally biased region" description="Basic and acidic residues" evidence="1">
    <location>
        <begin position="711"/>
        <end position="725"/>
    </location>
</feature>
<feature type="compositionally biased region" description="Basic and acidic residues" evidence="1">
    <location>
        <begin position="766"/>
        <end position="780"/>
    </location>
</feature>
<name>A0AAD9NPY8_RIDPI</name>
<evidence type="ECO:0000313" key="5">
    <source>
        <dbReference type="Proteomes" id="UP001209878"/>
    </source>
</evidence>
<organism evidence="4 5">
    <name type="scientific">Ridgeia piscesae</name>
    <name type="common">Tubeworm</name>
    <dbReference type="NCBI Taxonomy" id="27915"/>
    <lineage>
        <taxon>Eukaryota</taxon>
        <taxon>Metazoa</taxon>
        <taxon>Spiralia</taxon>
        <taxon>Lophotrochozoa</taxon>
        <taxon>Annelida</taxon>
        <taxon>Polychaeta</taxon>
        <taxon>Sedentaria</taxon>
        <taxon>Canalipalpata</taxon>
        <taxon>Sabellida</taxon>
        <taxon>Siboglinidae</taxon>
        <taxon>Ridgeia</taxon>
    </lineage>
</organism>
<dbReference type="EMBL" id="JAODUO010000665">
    <property type="protein sequence ID" value="KAK2176366.1"/>
    <property type="molecule type" value="Genomic_DNA"/>
</dbReference>
<feature type="compositionally biased region" description="Basic and acidic residues" evidence="1">
    <location>
        <begin position="743"/>
        <end position="753"/>
    </location>
</feature>